<dbReference type="EMBL" id="JAQJAC010000008">
    <property type="protein sequence ID" value="KAJ5574688.1"/>
    <property type="molecule type" value="Genomic_DNA"/>
</dbReference>
<keyword evidence="2" id="KW-1185">Reference proteome</keyword>
<sequence>MSAQVMKYLVMKSPRMDVLADNLAPTDTCTKCPVGPSTCASEDSGICLSDCNFDCTSKQNENSDACGVWLHSVCECKQNPSLCNFQHGKGTTGWVKLGGQGNLATVDQPLRNILALQNHESLAKSAWDWGQQPFISDPSTQGLAINPVRTITQDQVHMHICDVNRDMVNFLTKISTNSAISNYQTVQSIKLEKPFIHDGHNTPDTMWCLASQTKNTPIDGGLVHDAINSVMVKPKVCNFNVAAAVIRDSNGYTWGCVTADRGDSEHRFLDKCNK</sequence>
<organism evidence="1 2">
    <name type="scientific">Penicillium hetheringtonii</name>
    <dbReference type="NCBI Taxonomy" id="911720"/>
    <lineage>
        <taxon>Eukaryota</taxon>
        <taxon>Fungi</taxon>
        <taxon>Dikarya</taxon>
        <taxon>Ascomycota</taxon>
        <taxon>Pezizomycotina</taxon>
        <taxon>Eurotiomycetes</taxon>
        <taxon>Eurotiomycetidae</taxon>
        <taxon>Eurotiales</taxon>
        <taxon>Aspergillaceae</taxon>
        <taxon>Penicillium</taxon>
    </lineage>
</organism>
<accession>A0AAD6DF55</accession>
<gene>
    <name evidence="1" type="ORF">N7450_008587</name>
</gene>
<comment type="caution">
    <text evidence="1">The sequence shown here is derived from an EMBL/GenBank/DDBJ whole genome shotgun (WGS) entry which is preliminary data.</text>
</comment>
<evidence type="ECO:0000313" key="1">
    <source>
        <dbReference type="EMBL" id="KAJ5574688.1"/>
    </source>
</evidence>
<dbReference type="SUPFAM" id="SSF54197">
    <property type="entry name" value="HIT-like"/>
    <property type="match status" value="1"/>
</dbReference>
<evidence type="ECO:0000313" key="2">
    <source>
        <dbReference type="Proteomes" id="UP001216150"/>
    </source>
</evidence>
<reference evidence="1 2" key="1">
    <citation type="journal article" date="2023" name="IMA Fungus">
        <title>Comparative genomic study of the Penicillium genus elucidates a diverse pangenome and 15 lateral gene transfer events.</title>
        <authorList>
            <person name="Petersen C."/>
            <person name="Sorensen T."/>
            <person name="Nielsen M.R."/>
            <person name="Sondergaard T.E."/>
            <person name="Sorensen J.L."/>
            <person name="Fitzpatrick D.A."/>
            <person name="Frisvad J.C."/>
            <person name="Nielsen K.L."/>
        </authorList>
    </citation>
    <scope>NUCLEOTIDE SEQUENCE [LARGE SCALE GENOMIC DNA]</scope>
    <source>
        <strain evidence="1 2">IBT 29057</strain>
    </source>
</reference>
<dbReference type="Proteomes" id="UP001216150">
    <property type="component" value="Unassembled WGS sequence"/>
</dbReference>
<proteinExistence type="predicted"/>
<protein>
    <submittedName>
        <fullName evidence="1">Uncharacterized protein</fullName>
    </submittedName>
</protein>
<dbReference type="InterPro" id="IPR036265">
    <property type="entry name" value="HIT-like_sf"/>
</dbReference>
<name>A0AAD6DF55_9EURO</name>
<dbReference type="AlphaFoldDB" id="A0AAD6DF55"/>